<feature type="domain" description="Integrase zinc-binding" evidence="1">
    <location>
        <begin position="299"/>
        <end position="337"/>
    </location>
</feature>
<proteinExistence type="predicted"/>
<evidence type="ECO:0000259" key="1">
    <source>
        <dbReference type="Pfam" id="PF17921"/>
    </source>
</evidence>
<sequence>MRFMKEALSRHVAMFGDHKVNFEQSMGETKEPPQGSHMGARVNQTLSSPDSSQNFTCEQLFLADGTAPEITVQLASIIEDRALSCSPLPLLWNEYVVAMRERFETNPHNNLTEEFKKLQHNGTVVEYADSFDALQTKQRLGKFNSLDASTAKWLGCKIERVEPLMAEVSNGTRLEIKAICRRLKWTIQILLSQQISLWFHWAIMKLVLEVHWLKTMKNIVRDFSKLTMQILHQGRTVVIEGTGEVKSKVTSGKQLVRLLDNSSASYEASPTLQQLIKELIADLSKHLLIRKGKVVAGPDSELRKFILQAYHKSPIGGHSGVRATTKRIEGLFYWKVML</sequence>
<dbReference type="EMBL" id="JBAMMX010000023">
    <property type="protein sequence ID" value="KAK6917295.1"/>
    <property type="molecule type" value="Genomic_DNA"/>
</dbReference>
<organism evidence="2 3">
    <name type="scientific">Dillenia turbinata</name>
    <dbReference type="NCBI Taxonomy" id="194707"/>
    <lineage>
        <taxon>Eukaryota</taxon>
        <taxon>Viridiplantae</taxon>
        <taxon>Streptophyta</taxon>
        <taxon>Embryophyta</taxon>
        <taxon>Tracheophyta</taxon>
        <taxon>Spermatophyta</taxon>
        <taxon>Magnoliopsida</taxon>
        <taxon>eudicotyledons</taxon>
        <taxon>Gunneridae</taxon>
        <taxon>Pentapetalae</taxon>
        <taxon>Dilleniales</taxon>
        <taxon>Dilleniaceae</taxon>
        <taxon>Dillenia</taxon>
    </lineage>
</organism>
<comment type="caution">
    <text evidence="2">The sequence shown here is derived from an EMBL/GenBank/DDBJ whole genome shotgun (WGS) entry which is preliminary data.</text>
</comment>
<name>A0AAN8YYW4_9MAGN</name>
<accession>A0AAN8YYW4</accession>
<dbReference type="InterPro" id="IPR041588">
    <property type="entry name" value="Integrase_H2C2"/>
</dbReference>
<protein>
    <submittedName>
        <fullName evidence="2">Integrase zinc-binding domain</fullName>
    </submittedName>
</protein>
<dbReference type="Proteomes" id="UP001370490">
    <property type="component" value="Unassembled WGS sequence"/>
</dbReference>
<evidence type="ECO:0000313" key="3">
    <source>
        <dbReference type="Proteomes" id="UP001370490"/>
    </source>
</evidence>
<keyword evidence="3" id="KW-1185">Reference proteome</keyword>
<reference evidence="2 3" key="1">
    <citation type="submission" date="2023-12" db="EMBL/GenBank/DDBJ databases">
        <title>A high-quality genome assembly for Dillenia turbinata (Dilleniales).</title>
        <authorList>
            <person name="Chanderbali A."/>
        </authorList>
    </citation>
    <scope>NUCLEOTIDE SEQUENCE [LARGE SCALE GENOMIC DNA]</scope>
    <source>
        <strain evidence="2">LSX21</strain>
        <tissue evidence="2">Leaf</tissue>
    </source>
</reference>
<gene>
    <name evidence="2" type="ORF">RJ641_018046</name>
</gene>
<dbReference type="AlphaFoldDB" id="A0AAN8YYW4"/>
<evidence type="ECO:0000313" key="2">
    <source>
        <dbReference type="EMBL" id="KAK6917295.1"/>
    </source>
</evidence>
<dbReference type="Pfam" id="PF17921">
    <property type="entry name" value="Integrase_H2C2"/>
    <property type="match status" value="1"/>
</dbReference>
<dbReference type="Gene3D" id="1.10.340.70">
    <property type="match status" value="1"/>
</dbReference>